<evidence type="ECO:0000256" key="11">
    <source>
        <dbReference type="SAM" id="SignalP"/>
    </source>
</evidence>
<keyword evidence="7" id="KW-0068">Autocatalytic cleavage</keyword>
<protein>
    <recommendedName>
        <fullName evidence="4">beta-aspartyl-peptidase</fullName>
        <ecNumber evidence="4">3.4.19.5</ecNumber>
    </recommendedName>
</protein>
<dbReference type="Gene3D" id="3.60.20.30">
    <property type="entry name" value="(Glycosyl)asparaginase"/>
    <property type="match status" value="1"/>
</dbReference>
<evidence type="ECO:0000256" key="10">
    <source>
        <dbReference type="PIRSR" id="PIRSR600246-3"/>
    </source>
</evidence>
<dbReference type="SUPFAM" id="SSF56235">
    <property type="entry name" value="N-terminal nucleophile aminohydrolases (Ntn hydrolases)"/>
    <property type="match status" value="1"/>
</dbReference>
<dbReference type="InterPro" id="IPR000246">
    <property type="entry name" value="Peptidase_T2"/>
</dbReference>
<dbReference type="FunFam" id="3.60.20.30:FF:000003">
    <property type="entry name" value="N(4)-(Beta-N-acetylglucosaminyl)-L-asparaginase isoform X1"/>
    <property type="match status" value="1"/>
</dbReference>
<evidence type="ECO:0000256" key="2">
    <source>
        <dbReference type="ARBA" id="ARBA00010872"/>
    </source>
</evidence>
<dbReference type="Pfam" id="PF01112">
    <property type="entry name" value="Asparaginase_2"/>
    <property type="match status" value="1"/>
</dbReference>
<evidence type="ECO:0000256" key="7">
    <source>
        <dbReference type="ARBA" id="ARBA00022813"/>
    </source>
</evidence>
<dbReference type="PANTHER" id="PTHR10188">
    <property type="entry name" value="L-ASPARAGINASE"/>
    <property type="match status" value="1"/>
</dbReference>
<evidence type="ECO:0000256" key="5">
    <source>
        <dbReference type="ARBA" id="ARBA00022670"/>
    </source>
</evidence>
<organism evidence="12 13">
    <name type="scientific">Marchantia polymorpha</name>
    <name type="common">Common liverwort</name>
    <name type="synonym">Marchantia aquatica</name>
    <dbReference type="NCBI Taxonomy" id="3197"/>
    <lineage>
        <taxon>Eukaryota</taxon>
        <taxon>Viridiplantae</taxon>
        <taxon>Streptophyta</taxon>
        <taxon>Embryophyta</taxon>
        <taxon>Marchantiophyta</taxon>
        <taxon>Marchantiopsida</taxon>
        <taxon>Marchantiidae</taxon>
        <taxon>Marchantiales</taxon>
        <taxon>Marchantiaceae</taxon>
        <taxon>Marchantia</taxon>
    </lineage>
</organism>
<evidence type="ECO:0000256" key="1">
    <source>
        <dbReference type="ARBA" id="ARBA00000306"/>
    </source>
</evidence>
<comment type="subunit">
    <text evidence="3">Heterotetramer of two alpha and two beta chains arranged as a dimer of alpha/beta heterodimers.</text>
</comment>
<dbReference type="AlphaFoldDB" id="A0A2R6X170"/>
<dbReference type="Gramene" id="Mp1g07000.2">
    <property type="protein sequence ID" value="Mp1g07000.2.cds"/>
    <property type="gene ID" value="Mp1g07000"/>
</dbReference>
<gene>
    <name evidence="12" type="ORF">MARPO_0043s0091</name>
</gene>
<feature type="binding site" evidence="9">
    <location>
        <begin position="283"/>
        <end position="286"/>
    </location>
    <ligand>
        <name>substrate</name>
    </ligand>
</feature>
<keyword evidence="13" id="KW-1185">Reference proteome</keyword>
<feature type="chain" id="PRO_5041804613" description="beta-aspartyl-peptidase" evidence="11">
    <location>
        <begin position="18"/>
        <end position="369"/>
    </location>
</feature>
<dbReference type="GO" id="GO:0005737">
    <property type="term" value="C:cytoplasm"/>
    <property type="evidence" value="ECO:0000318"/>
    <property type="project" value="GO_Central"/>
</dbReference>
<evidence type="ECO:0000313" key="12">
    <source>
        <dbReference type="EMBL" id="PTQ39855.1"/>
    </source>
</evidence>
<name>A0A2R6X170_MARPO</name>
<dbReference type="InterPro" id="IPR029055">
    <property type="entry name" value="Ntn_hydrolases_N"/>
</dbReference>
<feature type="active site" description="Nucleophile" evidence="8">
    <location>
        <position position="232"/>
    </location>
</feature>
<dbReference type="GO" id="GO:0006508">
    <property type="term" value="P:proteolysis"/>
    <property type="evidence" value="ECO:0007669"/>
    <property type="project" value="UniProtKB-KW"/>
</dbReference>
<dbReference type="PANTHER" id="PTHR10188:SF6">
    <property type="entry name" value="N(4)-(BETA-N-ACETYLGLUCOSAMINYL)-L-ASPARAGINASE"/>
    <property type="match status" value="1"/>
</dbReference>
<comment type="catalytic activity">
    <reaction evidence="1">
        <text>Cleavage of a beta-linked Asp residue from the N-terminus of a polypeptide.</text>
        <dbReference type="EC" id="3.4.19.5"/>
    </reaction>
</comment>
<feature type="signal peptide" evidence="11">
    <location>
        <begin position="1"/>
        <end position="17"/>
    </location>
</feature>
<dbReference type="EMBL" id="KZ772715">
    <property type="protein sequence ID" value="PTQ39856.1"/>
    <property type="molecule type" value="Genomic_DNA"/>
</dbReference>
<dbReference type="Gramene" id="Mp1g07000.1">
    <property type="protein sequence ID" value="Mp1g07000.1.cds"/>
    <property type="gene ID" value="Mp1g07000"/>
</dbReference>
<dbReference type="CDD" id="cd04513">
    <property type="entry name" value="Glycosylasparaginase"/>
    <property type="match status" value="1"/>
</dbReference>
<evidence type="ECO:0000256" key="6">
    <source>
        <dbReference type="ARBA" id="ARBA00022801"/>
    </source>
</evidence>
<keyword evidence="11" id="KW-0732">Signal</keyword>
<dbReference type="OMA" id="YKPIINI"/>
<keyword evidence="6" id="KW-0378">Hydrolase</keyword>
<reference evidence="12" key="2">
    <citation type="submission" date="2017-12" db="EMBL/GenBank/DDBJ databases">
        <title>WGS assembly of Marchantia polymorpha.</title>
        <authorList>
            <person name="Bowman J.L."/>
            <person name="Kohchi T."/>
            <person name="Yamato K.T."/>
            <person name="Jenkins J."/>
            <person name="Shu S."/>
            <person name="Ishizaki K."/>
            <person name="Yamaoka S."/>
            <person name="Nishihama R."/>
            <person name="Nakamura Y."/>
            <person name="Berger F."/>
            <person name="Adam C."/>
            <person name="Aki S.S."/>
            <person name="Althoff F."/>
            <person name="Araki T."/>
            <person name="Arteaga-Vazquez M.A."/>
            <person name="Balasubrmanian S."/>
            <person name="Bauer D."/>
            <person name="Boehm C.R."/>
            <person name="Briginshaw L."/>
            <person name="Caballero-Perez J."/>
            <person name="Catarino B."/>
            <person name="Chen F."/>
            <person name="Chiyoda S."/>
            <person name="Chovatia M."/>
            <person name="Davies K.M."/>
            <person name="Delmans M."/>
            <person name="Demura T."/>
            <person name="Dierschke T."/>
            <person name="Dolan L."/>
            <person name="Dorantes-Acosta A.E."/>
            <person name="Eklund D.M."/>
            <person name="Florent S.N."/>
            <person name="Flores-Sandoval E."/>
            <person name="Fujiyama A."/>
            <person name="Fukuzawa H."/>
            <person name="Galik B."/>
            <person name="Grimanelli D."/>
            <person name="Grimwood J."/>
            <person name="Grossniklaus U."/>
            <person name="Hamada T."/>
            <person name="Haseloff J."/>
            <person name="Hetherington A.J."/>
            <person name="Higo A."/>
            <person name="Hirakawa Y."/>
            <person name="Hundley H.N."/>
            <person name="Ikeda Y."/>
            <person name="Inoue K."/>
            <person name="Inoue S."/>
            <person name="Ishida S."/>
            <person name="Jia Q."/>
            <person name="Kakita M."/>
            <person name="Kanazawa T."/>
            <person name="Kawai Y."/>
            <person name="Kawashima T."/>
            <person name="Kennedy M."/>
            <person name="Kinose K."/>
            <person name="Kinoshita T."/>
            <person name="Kohara Y."/>
            <person name="Koide E."/>
            <person name="Komatsu K."/>
            <person name="Kopischke S."/>
            <person name="Kubo M."/>
            <person name="Kyozuka J."/>
            <person name="Lagercrantz U."/>
            <person name="Lin S.S."/>
            <person name="Lindquist E."/>
            <person name="Lipzen A.M."/>
            <person name="Lu C."/>
            <person name="Luna E.D."/>
            <person name="Martienssen R.A."/>
            <person name="Minamino N."/>
            <person name="Mizutani M."/>
            <person name="Mizutani M."/>
            <person name="Mochizuki N."/>
            <person name="Monte I."/>
            <person name="Mosher R."/>
            <person name="Nagasaki H."/>
            <person name="Nakagami H."/>
            <person name="Naramoto S."/>
            <person name="Nishitani K."/>
            <person name="Ohtani M."/>
            <person name="Okamoto T."/>
            <person name="Okumura M."/>
            <person name="Phillips J."/>
            <person name="Pollak B."/>
            <person name="Reinders A."/>
            <person name="Roevekamp M."/>
            <person name="Sano R."/>
            <person name="Sawa S."/>
            <person name="Schmid M.W."/>
            <person name="Shirakawa M."/>
            <person name="Solano R."/>
            <person name="Spunde A."/>
            <person name="Suetsugu N."/>
            <person name="Sugano S."/>
            <person name="Sugiyama A."/>
            <person name="Sun R."/>
            <person name="Suzuki Y."/>
            <person name="Takenaka M."/>
            <person name="Takezawa D."/>
            <person name="Tomogane H."/>
            <person name="Tsuzuki M."/>
            <person name="Ueda T."/>
            <person name="Umeda M."/>
            <person name="Ward J.M."/>
            <person name="Watanabe Y."/>
            <person name="Yazaki K."/>
            <person name="Yokoyama R."/>
            <person name="Yoshitake Y."/>
            <person name="Yotsui I."/>
            <person name="Zachgo S."/>
            <person name="Schmutz J."/>
        </authorList>
    </citation>
    <scope>NUCLEOTIDE SEQUENCE [LARGE SCALE GENOMIC DNA]</scope>
    <source>
        <strain evidence="12">Tak-1</strain>
    </source>
</reference>
<accession>A0A2R6X170</accession>
<dbReference type="EC" id="3.4.19.5" evidence="4"/>
<evidence type="ECO:0000256" key="3">
    <source>
        <dbReference type="ARBA" id="ARBA00011601"/>
    </source>
</evidence>
<sequence length="369" mass="39119">MAAGVILFPIIMQLAISSVSLSVDGLAVASFEEDGNKRLPIVISTWAFVDAVRAAWEVVEGGGSPIDAVVAGCSTCERLRCDGSVGYGGSPDENGETTLDAMIMDGTTMDVGAVGALRSVRDAIGAARLVMDHTEHTLLVGDQASAFALSLGLSGPANLSTDDSLDLWSTWRDKKCQPNFWQNVIPDPRFSCGPYHTWRQSSRHSRMVQECGERTAARGSSQKGIGPANHDTISMAVIDKSAKIAVGTSTNGATYKIPGRVGDGPIVGASGYADDEVGACGATGDGDIMMRFLPCYQVVESMRLGRSPEQAAEDAIARIKRKFPLFVGALFAIDRHGVHAGACNGWTFQYAVQGHGMEDVEIYTVRPQS</sequence>
<dbReference type="GO" id="GO:0003948">
    <property type="term" value="F:N4-(beta-N-acetylglucosaminyl)-L-asparaginase activity"/>
    <property type="evidence" value="ECO:0000318"/>
    <property type="project" value="GO_Central"/>
</dbReference>
<dbReference type="OrthoDB" id="2262349at2759"/>
<evidence type="ECO:0000256" key="8">
    <source>
        <dbReference type="PIRSR" id="PIRSR600246-1"/>
    </source>
</evidence>
<feature type="site" description="Cleavage; by autolysis" evidence="10">
    <location>
        <begin position="231"/>
        <end position="232"/>
    </location>
</feature>
<dbReference type="GO" id="GO:0008798">
    <property type="term" value="F:beta-aspartyl-peptidase activity"/>
    <property type="evidence" value="ECO:0007669"/>
    <property type="project" value="UniProtKB-EC"/>
</dbReference>
<feature type="binding site" evidence="9">
    <location>
        <begin position="260"/>
        <end position="263"/>
    </location>
    <ligand>
        <name>substrate</name>
    </ligand>
</feature>
<evidence type="ECO:0000256" key="4">
    <source>
        <dbReference type="ARBA" id="ARBA00012879"/>
    </source>
</evidence>
<dbReference type="EMBL" id="KZ772715">
    <property type="protein sequence ID" value="PTQ39855.1"/>
    <property type="molecule type" value="Genomic_DNA"/>
</dbReference>
<keyword evidence="5" id="KW-0645">Protease</keyword>
<reference evidence="13" key="1">
    <citation type="journal article" date="2017" name="Cell">
        <title>Insights into land plant evolution garnered from the Marchantia polymorpha genome.</title>
        <authorList>
            <person name="Bowman J.L."/>
            <person name="Kohchi T."/>
            <person name="Yamato K.T."/>
            <person name="Jenkins J."/>
            <person name="Shu S."/>
            <person name="Ishizaki K."/>
            <person name="Yamaoka S."/>
            <person name="Nishihama R."/>
            <person name="Nakamura Y."/>
            <person name="Berger F."/>
            <person name="Adam C."/>
            <person name="Aki S.S."/>
            <person name="Althoff F."/>
            <person name="Araki T."/>
            <person name="Arteaga-Vazquez M.A."/>
            <person name="Balasubrmanian S."/>
            <person name="Barry K."/>
            <person name="Bauer D."/>
            <person name="Boehm C.R."/>
            <person name="Briginshaw L."/>
            <person name="Caballero-Perez J."/>
            <person name="Catarino B."/>
            <person name="Chen F."/>
            <person name="Chiyoda S."/>
            <person name="Chovatia M."/>
            <person name="Davies K.M."/>
            <person name="Delmans M."/>
            <person name="Demura T."/>
            <person name="Dierschke T."/>
            <person name="Dolan L."/>
            <person name="Dorantes-Acosta A.E."/>
            <person name="Eklund D.M."/>
            <person name="Florent S.N."/>
            <person name="Flores-Sandoval E."/>
            <person name="Fujiyama A."/>
            <person name="Fukuzawa H."/>
            <person name="Galik B."/>
            <person name="Grimanelli D."/>
            <person name="Grimwood J."/>
            <person name="Grossniklaus U."/>
            <person name="Hamada T."/>
            <person name="Haseloff J."/>
            <person name="Hetherington A.J."/>
            <person name="Higo A."/>
            <person name="Hirakawa Y."/>
            <person name="Hundley H.N."/>
            <person name="Ikeda Y."/>
            <person name="Inoue K."/>
            <person name="Inoue S.I."/>
            <person name="Ishida S."/>
            <person name="Jia Q."/>
            <person name="Kakita M."/>
            <person name="Kanazawa T."/>
            <person name="Kawai Y."/>
            <person name="Kawashima T."/>
            <person name="Kennedy M."/>
            <person name="Kinose K."/>
            <person name="Kinoshita T."/>
            <person name="Kohara Y."/>
            <person name="Koide E."/>
            <person name="Komatsu K."/>
            <person name="Kopischke S."/>
            <person name="Kubo M."/>
            <person name="Kyozuka J."/>
            <person name="Lagercrantz U."/>
            <person name="Lin S.S."/>
            <person name="Lindquist E."/>
            <person name="Lipzen A.M."/>
            <person name="Lu C.W."/>
            <person name="De Luna E."/>
            <person name="Martienssen R.A."/>
            <person name="Minamino N."/>
            <person name="Mizutani M."/>
            <person name="Mizutani M."/>
            <person name="Mochizuki N."/>
            <person name="Monte I."/>
            <person name="Mosher R."/>
            <person name="Nagasaki H."/>
            <person name="Nakagami H."/>
            <person name="Naramoto S."/>
            <person name="Nishitani K."/>
            <person name="Ohtani M."/>
            <person name="Okamoto T."/>
            <person name="Okumura M."/>
            <person name="Phillips J."/>
            <person name="Pollak B."/>
            <person name="Reinders A."/>
            <person name="Rovekamp M."/>
            <person name="Sano R."/>
            <person name="Sawa S."/>
            <person name="Schmid M.W."/>
            <person name="Shirakawa M."/>
            <person name="Solano R."/>
            <person name="Spunde A."/>
            <person name="Suetsugu N."/>
            <person name="Sugano S."/>
            <person name="Sugiyama A."/>
            <person name="Sun R."/>
            <person name="Suzuki Y."/>
            <person name="Takenaka M."/>
            <person name="Takezawa D."/>
            <person name="Tomogane H."/>
            <person name="Tsuzuki M."/>
            <person name="Ueda T."/>
            <person name="Umeda M."/>
            <person name="Ward J.M."/>
            <person name="Watanabe Y."/>
            <person name="Yazaki K."/>
            <person name="Yokoyama R."/>
            <person name="Yoshitake Y."/>
            <person name="Yotsui I."/>
            <person name="Zachgo S."/>
            <person name="Schmutz J."/>
        </authorList>
    </citation>
    <scope>NUCLEOTIDE SEQUENCE [LARGE SCALE GENOMIC DNA]</scope>
    <source>
        <strain evidence="13">Tak-1</strain>
    </source>
</reference>
<evidence type="ECO:0000256" key="9">
    <source>
        <dbReference type="PIRSR" id="PIRSR600246-2"/>
    </source>
</evidence>
<comment type="similarity">
    <text evidence="2">Belongs to the Ntn-hydrolase family.</text>
</comment>
<evidence type="ECO:0000313" key="13">
    <source>
        <dbReference type="Proteomes" id="UP000244005"/>
    </source>
</evidence>
<proteinExistence type="inferred from homology"/>
<dbReference type="Proteomes" id="UP000244005">
    <property type="component" value="Unassembled WGS sequence"/>
</dbReference>